<dbReference type="InterPro" id="IPR050473">
    <property type="entry name" value="A2M/Complement_sys"/>
</dbReference>
<keyword evidence="1 2" id="KW-1015">Disulfide bond</keyword>
<dbReference type="EMBL" id="UYRU01055890">
    <property type="protein sequence ID" value="VDN13224.1"/>
    <property type="molecule type" value="Genomic_DNA"/>
</dbReference>
<gene>
    <name evidence="4" type="ORF">DILT_LOCUS9055</name>
</gene>
<name>A0A3P7L9D8_DIBLA</name>
<dbReference type="AlphaFoldDB" id="A0A3P7L9D8"/>
<dbReference type="Gene3D" id="2.60.40.1930">
    <property type="match status" value="1"/>
</dbReference>
<dbReference type="Pfam" id="PF07703">
    <property type="entry name" value="A2M_BRD"/>
    <property type="match status" value="1"/>
</dbReference>
<dbReference type="PANTHER" id="PTHR11412">
    <property type="entry name" value="MACROGLOBULIN / COMPLEMENT"/>
    <property type="match status" value="1"/>
</dbReference>
<dbReference type="Proteomes" id="UP000281553">
    <property type="component" value="Unassembled WGS sequence"/>
</dbReference>
<dbReference type="Gene3D" id="4.10.400.10">
    <property type="entry name" value="Low-density Lipoprotein Receptor"/>
    <property type="match status" value="1"/>
</dbReference>
<evidence type="ECO:0000259" key="3">
    <source>
        <dbReference type="SMART" id="SM01359"/>
    </source>
</evidence>
<dbReference type="InterPro" id="IPR002172">
    <property type="entry name" value="LDrepeatLR_classA_rpt"/>
</dbReference>
<evidence type="ECO:0000313" key="5">
    <source>
        <dbReference type="Proteomes" id="UP000281553"/>
    </source>
</evidence>
<dbReference type="PROSITE" id="PS50068">
    <property type="entry name" value="LDLRA_2"/>
    <property type="match status" value="1"/>
</dbReference>
<feature type="disulfide bond" evidence="2">
    <location>
        <begin position="296"/>
        <end position="311"/>
    </location>
</feature>
<evidence type="ECO:0000256" key="1">
    <source>
        <dbReference type="ARBA" id="ARBA00023157"/>
    </source>
</evidence>
<reference evidence="4 5" key="1">
    <citation type="submission" date="2018-11" db="EMBL/GenBank/DDBJ databases">
        <authorList>
            <consortium name="Pathogen Informatics"/>
        </authorList>
    </citation>
    <scope>NUCLEOTIDE SEQUENCE [LARGE SCALE GENOMIC DNA]</scope>
</reference>
<dbReference type="SUPFAM" id="SSF57424">
    <property type="entry name" value="LDL receptor-like module"/>
    <property type="match status" value="1"/>
</dbReference>
<keyword evidence="5" id="KW-1185">Reference proteome</keyword>
<evidence type="ECO:0000313" key="4">
    <source>
        <dbReference type="EMBL" id="VDN13224.1"/>
    </source>
</evidence>
<comment type="caution">
    <text evidence="2">Lacks conserved residue(s) required for the propagation of feature annotation.</text>
</comment>
<sequence length="350" mass="39712">MTDWLPRLRRTLAQASGRAALKLLRFKVGMHMQCQTPANHGPCGTVGQYMVINVETNYPVDTIHYLLTCVRWGWLKVYLKFPSFRIQIIAGGNIITADRIVMPNSVSIRSFSIAISKAMAPICRVVAFCVKNDGEIVVDSLTFFTNYTNLNNVHMEVNRGKDLNLDTVEIRGHATPGSYLAFNVLHSDLFRYDSPSFIQENDVVDEMFSYEAQAQLPLMFTWFESVELVNRVYLPTPTYGADANTTVEKSGLVLLTDANFTKANFYHTCNETENPARALPCYSTTGQECYARSQRCDGIQQCLTWADELGCPENESLAMKPPVLRRLGSYQMLYRDWNDAGWLWYNTVVK</sequence>
<proteinExistence type="predicted"/>
<dbReference type="InterPro" id="IPR036055">
    <property type="entry name" value="LDL_receptor-like_sf"/>
</dbReference>
<dbReference type="PANTHER" id="PTHR11412:SF146">
    <property type="entry name" value="CD109 ANTIGEN"/>
    <property type="match status" value="1"/>
</dbReference>
<evidence type="ECO:0000256" key="2">
    <source>
        <dbReference type="PROSITE-ProRule" id="PRU00124"/>
    </source>
</evidence>
<dbReference type="InterPro" id="IPR011625">
    <property type="entry name" value="A2M_N_BRD"/>
</dbReference>
<dbReference type="SMART" id="SM00192">
    <property type="entry name" value="LDLa"/>
    <property type="match status" value="1"/>
</dbReference>
<feature type="domain" description="Alpha-2-macroglobulin bait region" evidence="3">
    <location>
        <begin position="32"/>
        <end position="192"/>
    </location>
</feature>
<protein>
    <recommendedName>
        <fullName evidence="3">Alpha-2-macroglobulin bait region domain-containing protein</fullName>
    </recommendedName>
</protein>
<organism evidence="4 5">
    <name type="scientific">Dibothriocephalus latus</name>
    <name type="common">Fish tapeworm</name>
    <name type="synonym">Diphyllobothrium latum</name>
    <dbReference type="NCBI Taxonomy" id="60516"/>
    <lineage>
        <taxon>Eukaryota</taxon>
        <taxon>Metazoa</taxon>
        <taxon>Spiralia</taxon>
        <taxon>Lophotrochozoa</taxon>
        <taxon>Platyhelminthes</taxon>
        <taxon>Cestoda</taxon>
        <taxon>Eucestoda</taxon>
        <taxon>Diphyllobothriidea</taxon>
        <taxon>Diphyllobothriidae</taxon>
        <taxon>Dibothriocephalus</taxon>
    </lineage>
</organism>
<dbReference type="SMART" id="SM01359">
    <property type="entry name" value="A2M_N_2"/>
    <property type="match status" value="1"/>
</dbReference>
<accession>A0A3P7L9D8</accession>
<dbReference type="OrthoDB" id="6359008at2759"/>